<proteinExistence type="inferred from homology"/>
<dbReference type="InterPro" id="IPR011067">
    <property type="entry name" value="Plasmid_toxin/cell-grow_inhib"/>
</dbReference>
<reference evidence="3 4" key="1">
    <citation type="submission" date="2007-08" db="EMBL/GenBank/DDBJ databases">
        <authorList>
            <person name="Fulton L."/>
            <person name="Clifton S."/>
            <person name="Fulton B."/>
            <person name="Xu J."/>
            <person name="Minx P."/>
            <person name="Pepin K.H."/>
            <person name="Johnson M."/>
            <person name="Thiruvilangam P."/>
            <person name="Bhonagiri V."/>
            <person name="Nash W.E."/>
            <person name="Mardis E.R."/>
            <person name="Wilson R.K."/>
        </authorList>
    </citation>
    <scope>NUCLEOTIDE SEQUENCE [LARGE SCALE GENOMIC DNA]</scope>
    <source>
        <strain evidence="4">ATCC BAA-613 / DSM 15670 / CCUG 46953 / JCM 12243 / WAL 16351</strain>
    </source>
</reference>
<dbReference type="AlphaFoldDB" id="A8RIF4"/>
<dbReference type="HOGENOM" id="CLU_121823_6_2_9"/>
<comment type="caution">
    <text evidence="3">The sequence shown here is derived from an EMBL/GenBank/DDBJ whole genome shotgun (WGS) entry which is preliminary data.</text>
</comment>
<dbReference type="PaxDb" id="411902-CLOBOL_00679"/>
<dbReference type="GO" id="GO:0003677">
    <property type="term" value="F:DNA binding"/>
    <property type="evidence" value="ECO:0007669"/>
    <property type="project" value="InterPro"/>
</dbReference>
<evidence type="ECO:0008006" key="5">
    <source>
        <dbReference type="Google" id="ProtNLM"/>
    </source>
</evidence>
<evidence type="ECO:0000256" key="1">
    <source>
        <dbReference type="ARBA" id="ARBA00007521"/>
    </source>
</evidence>
<reference evidence="3 4" key="2">
    <citation type="submission" date="2007-09" db="EMBL/GenBank/DDBJ databases">
        <title>Draft genome sequence of Clostridium bolteae (ATCC BAA-613).</title>
        <authorList>
            <person name="Sudarsanam P."/>
            <person name="Ley R."/>
            <person name="Guruge J."/>
            <person name="Turnbaugh P.J."/>
            <person name="Mahowald M."/>
            <person name="Liep D."/>
            <person name="Gordon J."/>
        </authorList>
    </citation>
    <scope>NUCLEOTIDE SEQUENCE [LARGE SCALE GENOMIC DNA]</scope>
    <source>
        <strain evidence="4">ATCC BAA-613 / DSM 15670 / CCUG 46953 / JCM 12243 / WAL 16351</strain>
    </source>
</reference>
<organism evidence="3 4">
    <name type="scientific">Enterocloster bolteae (strain ATCC BAA-613 / DSM 15670 / CCUG 46953 / JCM 12243 / WAL 16351)</name>
    <name type="common">Clostridium bolteae</name>
    <dbReference type="NCBI Taxonomy" id="411902"/>
    <lineage>
        <taxon>Bacteria</taxon>
        <taxon>Bacillati</taxon>
        <taxon>Bacillota</taxon>
        <taxon>Clostridia</taxon>
        <taxon>Lachnospirales</taxon>
        <taxon>Lachnospiraceae</taxon>
        <taxon>Enterocloster</taxon>
    </lineage>
</organism>
<comment type="similarity">
    <text evidence="1">Belongs to the PemK/MazF family.</text>
</comment>
<dbReference type="Proteomes" id="UP000005396">
    <property type="component" value="Unassembled WGS sequence"/>
</dbReference>
<dbReference type="SUPFAM" id="SSF50118">
    <property type="entry name" value="Cell growth inhibitor/plasmid maintenance toxic component"/>
    <property type="match status" value="1"/>
</dbReference>
<keyword evidence="2" id="KW-1277">Toxin-antitoxin system</keyword>
<name>A8RIF4_ENTBW</name>
<evidence type="ECO:0000313" key="3">
    <source>
        <dbReference type="EMBL" id="EDP19243.1"/>
    </source>
</evidence>
<accession>A8RIF4</accession>
<protein>
    <recommendedName>
        <fullName evidence="5">Type II toxin-antitoxin system PemK/MazF family toxin</fullName>
    </recommendedName>
</protein>
<evidence type="ECO:0000256" key="2">
    <source>
        <dbReference type="ARBA" id="ARBA00022649"/>
    </source>
</evidence>
<dbReference type="EMBL" id="ABCC02000009">
    <property type="protein sequence ID" value="EDP19243.1"/>
    <property type="molecule type" value="Genomic_DNA"/>
</dbReference>
<sequence length="114" mass="12953">MYIQGTVIDIEFPFQGDSQKTKRRPAVVTDFDDMHTTVILLKVTSHEPRTDYDYVLLDAGMAGLKEGSVIRCNHILTVNNDLLCDKRGDLSRRDFIRVLALYQTALISGSEELY</sequence>
<evidence type="ECO:0000313" key="4">
    <source>
        <dbReference type="Proteomes" id="UP000005396"/>
    </source>
</evidence>
<dbReference type="Gene3D" id="2.30.30.110">
    <property type="match status" value="1"/>
</dbReference>
<dbReference type="InterPro" id="IPR003477">
    <property type="entry name" value="PemK-like"/>
</dbReference>
<gene>
    <name evidence="3" type="ORF">CLOBOL_00679</name>
</gene>
<dbReference type="Pfam" id="PF02452">
    <property type="entry name" value="PemK_toxin"/>
    <property type="match status" value="1"/>
</dbReference>